<name>A0A671K3T0_9TELE</name>
<reference evidence="3" key="1">
    <citation type="submission" date="2025-08" db="UniProtKB">
        <authorList>
            <consortium name="Ensembl"/>
        </authorList>
    </citation>
    <scope>IDENTIFICATION</scope>
</reference>
<dbReference type="AlphaFoldDB" id="A0A671K3T0"/>
<evidence type="ECO:0000259" key="2">
    <source>
        <dbReference type="SMART" id="SM00955"/>
    </source>
</evidence>
<organism evidence="3 4">
    <name type="scientific">Sinocyclocheilus anshuiensis</name>
    <dbReference type="NCBI Taxonomy" id="1608454"/>
    <lineage>
        <taxon>Eukaryota</taxon>
        <taxon>Metazoa</taxon>
        <taxon>Chordata</taxon>
        <taxon>Craniata</taxon>
        <taxon>Vertebrata</taxon>
        <taxon>Euteleostomi</taxon>
        <taxon>Actinopterygii</taxon>
        <taxon>Neopterygii</taxon>
        <taxon>Teleostei</taxon>
        <taxon>Ostariophysi</taxon>
        <taxon>Cypriniformes</taxon>
        <taxon>Cyprinidae</taxon>
        <taxon>Cyprininae</taxon>
        <taxon>Sinocyclocheilus</taxon>
    </lineage>
</organism>
<dbReference type="Ensembl" id="ENSSANT00000001377.1">
    <property type="protein sequence ID" value="ENSSANP00000001260.1"/>
    <property type="gene ID" value="ENSSANG00000000752.1"/>
</dbReference>
<dbReference type="InterPro" id="IPR056787">
    <property type="entry name" value="OB_HELZ2"/>
</dbReference>
<evidence type="ECO:0000313" key="4">
    <source>
        <dbReference type="Proteomes" id="UP000472260"/>
    </source>
</evidence>
<dbReference type="GO" id="GO:0000932">
    <property type="term" value="C:P-body"/>
    <property type="evidence" value="ECO:0007669"/>
    <property type="project" value="TreeGrafter"/>
</dbReference>
<evidence type="ECO:0000256" key="1">
    <source>
        <dbReference type="SAM" id="MobiDB-lite"/>
    </source>
</evidence>
<feature type="region of interest" description="Disordered" evidence="1">
    <location>
        <begin position="50"/>
        <end position="70"/>
    </location>
</feature>
<dbReference type="PANTHER" id="PTHR23355:SF9">
    <property type="entry name" value="DIS3-LIKE EXONUCLEASE 2"/>
    <property type="match status" value="1"/>
</dbReference>
<protein>
    <recommendedName>
        <fullName evidence="2">RNB domain-containing protein</fullName>
    </recommendedName>
</protein>
<feature type="domain" description="RNB" evidence="2">
    <location>
        <begin position="296"/>
        <end position="615"/>
    </location>
</feature>
<dbReference type="Pfam" id="PF25049">
    <property type="entry name" value="OB_HELZ2"/>
    <property type="match status" value="1"/>
</dbReference>
<evidence type="ECO:0000313" key="3">
    <source>
        <dbReference type="Ensembl" id="ENSSANP00000001260.1"/>
    </source>
</evidence>
<reference evidence="3" key="2">
    <citation type="submission" date="2025-09" db="UniProtKB">
        <authorList>
            <consortium name="Ensembl"/>
        </authorList>
    </citation>
    <scope>IDENTIFICATION</scope>
</reference>
<dbReference type="Pfam" id="PF00773">
    <property type="entry name" value="RNB"/>
    <property type="match status" value="1"/>
</dbReference>
<dbReference type="SUPFAM" id="SSF50249">
    <property type="entry name" value="Nucleic acid-binding proteins"/>
    <property type="match status" value="2"/>
</dbReference>
<dbReference type="InterPro" id="IPR050180">
    <property type="entry name" value="RNR_Ribonuclease"/>
</dbReference>
<dbReference type="SMART" id="SM00955">
    <property type="entry name" value="RNB"/>
    <property type="match status" value="1"/>
</dbReference>
<keyword evidence="4" id="KW-1185">Reference proteome</keyword>
<dbReference type="InterPro" id="IPR001900">
    <property type="entry name" value="RNase_II/R"/>
</dbReference>
<dbReference type="GO" id="GO:0010587">
    <property type="term" value="P:miRNA catabolic process"/>
    <property type="evidence" value="ECO:0007669"/>
    <property type="project" value="TreeGrafter"/>
</dbReference>
<proteinExistence type="predicted"/>
<dbReference type="PANTHER" id="PTHR23355">
    <property type="entry name" value="RIBONUCLEASE"/>
    <property type="match status" value="1"/>
</dbReference>
<accession>A0A671K3T0</accession>
<dbReference type="Proteomes" id="UP000472260">
    <property type="component" value="Unassembled WGS sequence"/>
</dbReference>
<dbReference type="InterPro" id="IPR012340">
    <property type="entry name" value="NA-bd_OB-fold"/>
</dbReference>
<dbReference type="GO" id="GO:0006402">
    <property type="term" value="P:mRNA catabolic process"/>
    <property type="evidence" value="ECO:0007669"/>
    <property type="project" value="TreeGrafter"/>
</dbReference>
<sequence>MKPHNFTRDILQQEVLEISKFQKTEKVEMSETYVPLQAETDAILKEMDDYGSGVQDSDEENEQKRPLFSSSEKENLLELVRKQPAIYKHGELVMKGHQSGYVVPYDNPSEHIHIKGRKNIGMTFPGDEVVVETGRDEGSRTGRVLGFTNRRPTSSEFVCFLENENYHKRTQNTDKNFGPKIMIPLNHNTTKICILTKKETRNYIPVWKYTNGNWTITRNFRVDEQIKQNYVFVVQILDWKEHCSFPLGRVMDILPTGTSLEEGLEILKSEFKLTPPLLQEDTFPEMKADGIEDEKRRDFRGLQTFTIDPPTARDLDDAISVNNLRSCCEIGVHVADVASFVSKDSSLDSFAKEMGATFYDPGKEPTFMFPKHFATTFWSLLTYKDRKSISLIVTVEKQTGIIIKRSFYLSKVKSKKQLTYKEAEYIISQCDGELRFDTLEDCVRVAYRFARSQRKARLKEDWNYTQPDKHRKPGEREANLMVEELNIMFNYEVSKILIEHTDTKLYTPLRCQAPPMAEQLKMISDRHMEVPLSSHLTFHIDRNRVDLNNTITFTVYSPGRFFYINKAFFIRSLSCKDASLGHYSLNLDSYTHASSPIRRYIDVVLQRLMHAVLSDCPVEYSQTDIDLLCDKCKRGEMRAREYENKAESLCLAVNLQKQSAYKVAFVTITDLSLTVHIFCVVSVVPTVHFFCTFSIHFKSFW</sequence>
<dbReference type="GO" id="GO:0003723">
    <property type="term" value="F:RNA binding"/>
    <property type="evidence" value="ECO:0007669"/>
    <property type="project" value="InterPro"/>
</dbReference>
<dbReference type="GO" id="GO:0000175">
    <property type="term" value="F:3'-5'-RNA exonuclease activity"/>
    <property type="evidence" value="ECO:0007669"/>
    <property type="project" value="TreeGrafter"/>
</dbReference>